<evidence type="ECO:0000256" key="3">
    <source>
        <dbReference type="ARBA" id="ARBA00022692"/>
    </source>
</evidence>
<feature type="transmembrane region" description="Helical" evidence="6">
    <location>
        <begin position="375"/>
        <end position="402"/>
    </location>
</feature>
<feature type="transmembrane region" description="Helical" evidence="6">
    <location>
        <begin position="177"/>
        <end position="197"/>
    </location>
</feature>
<dbReference type="Proteomes" id="UP000621210">
    <property type="component" value="Unassembled WGS sequence"/>
</dbReference>
<dbReference type="Gene3D" id="1.20.1740.10">
    <property type="entry name" value="Amino acid/polyamine transporter I"/>
    <property type="match status" value="1"/>
</dbReference>
<feature type="transmembrane region" description="Helical" evidence="6">
    <location>
        <begin position="252"/>
        <end position="273"/>
    </location>
</feature>
<protein>
    <submittedName>
        <fullName evidence="7">APC family permease</fullName>
    </submittedName>
</protein>
<feature type="transmembrane region" description="Helical" evidence="6">
    <location>
        <begin position="414"/>
        <end position="433"/>
    </location>
</feature>
<accession>A0A926QRQ2</accession>
<dbReference type="RefSeq" id="WP_188181158.1">
    <property type="nucleotide sequence ID" value="NZ_JACVQF010000186.1"/>
</dbReference>
<keyword evidence="8" id="KW-1185">Reference proteome</keyword>
<feature type="transmembrane region" description="Helical" evidence="6">
    <location>
        <begin position="453"/>
        <end position="473"/>
    </location>
</feature>
<evidence type="ECO:0000256" key="2">
    <source>
        <dbReference type="ARBA" id="ARBA00022475"/>
    </source>
</evidence>
<organism evidence="7 8">
    <name type="scientific">Streptomyces griseicoloratus</name>
    <dbReference type="NCBI Taxonomy" id="2752516"/>
    <lineage>
        <taxon>Bacteria</taxon>
        <taxon>Bacillati</taxon>
        <taxon>Actinomycetota</taxon>
        <taxon>Actinomycetes</taxon>
        <taxon>Kitasatosporales</taxon>
        <taxon>Streptomycetaceae</taxon>
        <taxon>Streptomyces</taxon>
    </lineage>
</organism>
<sequence>MTDEPYGSDPPARPVLRKSLGVVDGIAIAASSTAATTSIGIGLGVTAGVVGLHLPAIMLLAFLPVLGIAGAYARLNRVEPNAGNGYVWVGRSLSPWLGFLVGWVNIVATVAFLAYTTAVTGSALIQLAQDAGAHRVGGLVLDPGSTAQTTALGVVVLAAVTLTAVRGVRTAARLQTGLLVFEYVVLLGFCGYGIVTGPHPFSLSWFDPFAIPSATALAQGLLLTVFCYWGFETAFSVGEEVRDSRDASRAGLITLVTMLGLFLLGSVAFQRVLSEEELAGHGAEGLAYFGERLAAQPLAALPLVALMFSAVASLQAGVIPTARGMFAMSRDRTLGPVWSRVSARYGTPAVGTLLVGALATAVAALALVVPRLADMIMATVNAVGIVVSLSYALTALAAAVRFRSLLREDWRQGLRAVVLPALSAAVLLALGGYLGWSFYRSADHLEVSPDNGWFLLLTPLVMIASGLVAAAWAKWVRRSPYFRTGEGTDADAPRLVPAPE</sequence>
<feature type="transmembrane region" description="Helical" evidence="6">
    <location>
        <begin position="349"/>
        <end position="369"/>
    </location>
</feature>
<feature type="transmembrane region" description="Helical" evidence="6">
    <location>
        <begin position="56"/>
        <end position="75"/>
    </location>
</feature>
<dbReference type="PIRSF" id="PIRSF006060">
    <property type="entry name" value="AA_transporter"/>
    <property type="match status" value="1"/>
</dbReference>
<evidence type="ECO:0000256" key="1">
    <source>
        <dbReference type="ARBA" id="ARBA00004651"/>
    </source>
</evidence>
<reference evidence="7" key="2">
    <citation type="submission" date="2020-09" db="EMBL/GenBank/DDBJ databases">
        <authorList>
            <person name="Luo X."/>
        </authorList>
    </citation>
    <scope>NUCLEOTIDE SEQUENCE</scope>
    <source>
        <strain evidence="7">TRM S81-3</strain>
    </source>
</reference>
<feature type="transmembrane region" description="Helical" evidence="6">
    <location>
        <begin position="209"/>
        <end position="231"/>
    </location>
</feature>
<evidence type="ECO:0000256" key="5">
    <source>
        <dbReference type="ARBA" id="ARBA00023136"/>
    </source>
</evidence>
<feature type="transmembrane region" description="Helical" evidence="6">
    <location>
        <begin position="145"/>
        <end position="165"/>
    </location>
</feature>
<dbReference type="GO" id="GO:0005886">
    <property type="term" value="C:plasma membrane"/>
    <property type="evidence" value="ECO:0007669"/>
    <property type="project" value="UniProtKB-SubCell"/>
</dbReference>
<feature type="transmembrane region" description="Helical" evidence="6">
    <location>
        <begin position="26"/>
        <end position="50"/>
    </location>
</feature>
<evidence type="ECO:0000313" key="8">
    <source>
        <dbReference type="Proteomes" id="UP000621210"/>
    </source>
</evidence>
<comment type="caution">
    <text evidence="7">The sequence shown here is derived from an EMBL/GenBank/DDBJ whole genome shotgun (WGS) entry which is preliminary data.</text>
</comment>
<evidence type="ECO:0000313" key="7">
    <source>
        <dbReference type="EMBL" id="MBD0420157.1"/>
    </source>
</evidence>
<evidence type="ECO:0000256" key="6">
    <source>
        <dbReference type="SAM" id="Phobius"/>
    </source>
</evidence>
<feature type="transmembrane region" description="Helical" evidence="6">
    <location>
        <begin position="96"/>
        <end position="125"/>
    </location>
</feature>
<comment type="subcellular location">
    <subcellularLocation>
        <location evidence="1">Cell membrane</location>
        <topology evidence="1">Multi-pass membrane protein</topology>
    </subcellularLocation>
</comment>
<dbReference type="AlphaFoldDB" id="A0A926QRQ2"/>
<gene>
    <name evidence="7" type="ORF">H0H10_13425</name>
</gene>
<keyword evidence="4 6" id="KW-1133">Transmembrane helix</keyword>
<keyword evidence="3 6" id="KW-0812">Transmembrane</keyword>
<reference evidence="7" key="1">
    <citation type="submission" date="2020-09" db="EMBL/GenBank/DDBJ databases">
        <title>Streptomyces grisecoloratus sp. nov., isolated from cotton soil.</title>
        <authorList>
            <person name="Xing L."/>
        </authorList>
    </citation>
    <scope>NUCLEOTIDE SEQUENCE</scope>
    <source>
        <strain evidence="7">TRM S81-3</strain>
    </source>
</reference>
<dbReference type="InterPro" id="IPR002293">
    <property type="entry name" value="AA/rel_permease1"/>
</dbReference>
<keyword evidence="2" id="KW-1003">Cell membrane</keyword>
<proteinExistence type="predicted"/>
<dbReference type="InterPro" id="IPR050367">
    <property type="entry name" value="APC_superfamily"/>
</dbReference>
<dbReference type="Pfam" id="PF13520">
    <property type="entry name" value="AA_permease_2"/>
    <property type="match status" value="1"/>
</dbReference>
<dbReference type="EMBL" id="JACVQF010000186">
    <property type="protein sequence ID" value="MBD0420157.1"/>
    <property type="molecule type" value="Genomic_DNA"/>
</dbReference>
<dbReference type="GO" id="GO:0022857">
    <property type="term" value="F:transmembrane transporter activity"/>
    <property type="evidence" value="ECO:0007669"/>
    <property type="project" value="InterPro"/>
</dbReference>
<dbReference type="PANTHER" id="PTHR42770">
    <property type="entry name" value="AMINO ACID TRANSPORTER-RELATED"/>
    <property type="match status" value="1"/>
</dbReference>
<keyword evidence="5 6" id="KW-0472">Membrane</keyword>
<name>A0A926QRQ2_9ACTN</name>
<dbReference type="PANTHER" id="PTHR42770:SF7">
    <property type="entry name" value="MEMBRANE PROTEIN"/>
    <property type="match status" value="1"/>
</dbReference>
<feature type="transmembrane region" description="Helical" evidence="6">
    <location>
        <begin position="293"/>
        <end position="319"/>
    </location>
</feature>
<evidence type="ECO:0000256" key="4">
    <source>
        <dbReference type="ARBA" id="ARBA00022989"/>
    </source>
</evidence>